<protein>
    <submittedName>
        <fullName evidence="1">Uncharacterized protein</fullName>
    </submittedName>
</protein>
<geneLocation type="plasmid" evidence="1 2">
    <name>pCLJ</name>
</geneLocation>
<dbReference type="Proteomes" id="UP000002333">
    <property type="component" value="Plasmid pCLJ"/>
</dbReference>
<sequence length="72" mass="8107">MGNWGISETATPKEKIKSEMADFLNGLNSVGKISYSTYSQIFDFSMDLLDRIYDLTKSELSVENCDKSQEEG</sequence>
<dbReference type="KEGG" id="cbi:CLJ_0303"/>
<name>A0A3F2ZXF2_CLOB6</name>
<gene>
    <name evidence="1" type="ordered locus">CLJ_0303</name>
</gene>
<reference evidence="1 2" key="1">
    <citation type="journal article" date="2007" name="PLoS ONE">
        <title>Analysis of the neurotoxin complex genes in Clostridium botulinum A1-A4 and B1 strains: BoNT/A3, /Ba4 and /B1 clusters are located within plasmids.</title>
        <authorList>
            <person name="Smith T.J."/>
            <person name="Hill K.K."/>
            <person name="Foley B.T."/>
            <person name="Detter J.C."/>
            <person name="Munk A.C."/>
            <person name="Bruce D.C."/>
            <person name="Doggett N.A."/>
            <person name="Smith L.A."/>
            <person name="Marks J.D."/>
            <person name="Xie G."/>
            <person name="Brettin T.S."/>
        </authorList>
    </citation>
    <scope>NUCLEOTIDE SEQUENCE [LARGE SCALE GENOMIC DNA]</scope>
    <source>
        <strain evidence="2">657 / Type Ba4</strain>
    </source>
</reference>
<proteinExistence type="predicted"/>
<evidence type="ECO:0000313" key="1">
    <source>
        <dbReference type="EMBL" id="ACQ51256.1"/>
    </source>
</evidence>
<evidence type="ECO:0000313" key="2">
    <source>
        <dbReference type="Proteomes" id="UP000002333"/>
    </source>
</evidence>
<reference evidence="2" key="2">
    <citation type="submission" date="2008-05" db="EMBL/GenBank/DDBJ databases">
        <title>Genome sequence of Clostridium botulinum Ba4 strain 657 plasmid pCLJ.</title>
        <authorList>
            <person name="Shrivastava S."/>
            <person name="Brown J.L."/>
            <person name="Bruce D."/>
            <person name="Detter C."/>
            <person name="Munk C."/>
            <person name="Smith L.A."/>
            <person name="Smith T.J."/>
            <person name="Sutton G."/>
            <person name="Brettin T.S."/>
        </authorList>
    </citation>
    <scope>NUCLEOTIDE SEQUENCE [LARGE SCALE GENOMIC DNA]</scope>
    <source>
        <strain evidence="2">657 / Type Ba4</strain>
        <plasmid evidence="2">pCLJ</plasmid>
    </source>
</reference>
<keyword evidence="1" id="KW-0614">Plasmid</keyword>
<organism evidence="1 2">
    <name type="scientific">Clostridium botulinum (strain 657 / Type Ba4)</name>
    <dbReference type="NCBI Taxonomy" id="515621"/>
    <lineage>
        <taxon>Bacteria</taxon>
        <taxon>Bacillati</taxon>
        <taxon>Bacillota</taxon>
        <taxon>Clostridia</taxon>
        <taxon>Eubacteriales</taxon>
        <taxon>Clostridiaceae</taxon>
        <taxon>Clostridium</taxon>
    </lineage>
</organism>
<dbReference type="AlphaFoldDB" id="A0A3F2ZXF2"/>
<dbReference type="EMBL" id="CP001081">
    <property type="protein sequence ID" value="ACQ51256.1"/>
    <property type="molecule type" value="Genomic_DNA"/>
</dbReference>
<dbReference type="RefSeq" id="WP_003362696.1">
    <property type="nucleotide sequence ID" value="NC_012654.1"/>
</dbReference>
<accession>A0A3F2ZXF2</accession>